<dbReference type="AlphaFoldDB" id="A0A8J5QHG2"/>
<comment type="caution">
    <text evidence="3">The sequence shown here is derived from an EMBL/GenBank/DDBJ whole genome shotgun (WGS) entry which is preliminary data.</text>
</comment>
<dbReference type="Proteomes" id="UP000694255">
    <property type="component" value="Unassembled WGS sequence"/>
</dbReference>
<dbReference type="RefSeq" id="XP_049261455.1">
    <property type="nucleotide sequence ID" value="XM_049409260.1"/>
</dbReference>
<evidence type="ECO:0000259" key="2">
    <source>
        <dbReference type="Pfam" id="PF16035"/>
    </source>
</evidence>
<dbReference type="PANTHER" id="PTHR47284">
    <property type="entry name" value="FATTY-ACID-BINDING PROTEIN 2"/>
    <property type="match status" value="1"/>
</dbReference>
<feature type="domain" description="Chalcone isomerase" evidence="2">
    <location>
        <begin position="88"/>
        <end position="269"/>
    </location>
</feature>
<evidence type="ECO:0000313" key="3">
    <source>
        <dbReference type="EMBL" id="KAG7661222.1"/>
    </source>
</evidence>
<gene>
    <name evidence="3" type="ORF">J8A68_005218</name>
</gene>
<keyword evidence="4" id="KW-1185">Reference proteome</keyword>
<proteinExistence type="predicted"/>
<evidence type="ECO:0000313" key="4">
    <source>
        <dbReference type="Proteomes" id="UP000694255"/>
    </source>
</evidence>
<reference evidence="3 4" key="1">
    <citation type="journal article" date="2021" name="DNA Res.">
        <title>Genome analysis of Candida subhashii reveals its hybrid nature and dual mitochondrial genome conformations.</title>
        <authorList>
            <person name="Mixao V."/>
            <person name="Hegedusova E."/>
            <person name="Saus E."/>
            <person name="Pryszcz L.P."/>
            <person name="Cillingova A."/>
            <person name="Nosek J."/>
            <person name="Gabaldon T."/>
        </authorList>
    </citation>
    <scope>NUCLEOTIDE SEQUENCE [LARGE SCALE GENOMIC DNA]</scope>
    <source>
        <strain evidence="3 4">CBS 10753</strain>
    </source>
</reference>
<name>A0A8J5QHG2_9ASCO</name>
<dbReference type="PANTHER" id="PTHR47284:SF3">
    <property type="entry name" value="FATTY-ACID-BINDING PROTEIN 2"/>
    <property type="match status" value="1"/>
</dbReference>
<sequence>MFRLFTQRALALGGKRSFRYASTSSNAFKYTLPIAVGLSSFAIYTTTNNNSISLDSKPYTSEDTINVDSTLLPFPREIKTSQGQFSQDIQLIGHGVRTVTFLSMKVYGIGIYIVQDDIKKAHTIIEKIGSDKLKDPKQSEEVIGELLSNGVRFVARICPTRNTDFNHLKDGLIKSILAHPKSKEVREELNIGLEQLREAFQGRRGSVPKNHSIALEIRENGKLAVSYMNPFKHEIVPMGIIDQPLVSRQLFLQYLSGERPLCEPLRKSSIEELSRL</sequence>
<dbReference type="OrthoDB" id="18193at2759"/>
<dbReference type="EMBL" id="JAGSYN010000223">
    <property type="protein sequence ID" value="KAG7661222.1"/>
    <property type="molecule type" value="Genomic_DNA"/>
</dbReference>
<organism evidence="3 4">
    <name type="scientific">[Candida] subhashii</name>
    <dbReference type="NCBI Taxonomy" id="561895"/>
    <lineage>
        <taxon>Eukaryota</taxon>
        <taxon>Fungi</taxon>
        <taxon>Dikarya</taxon>
        <taxon>Ascomycota</taxon>
        <taxon>Saccharomycotina</taxon>
        <taxon>Pichiomycetes</taxon>
        <taxon>Debaryomycetaceae</taxon>
        <taxon>Spathaspora</taxon>
    </lineage>
</organism>
<accession>A0A8J5QHG2</accession>
<dbReference type="Pfam" id="PF16035">
    <property type="entry name" value="Chalcone_2"/>
    <property type="match status" value="1"/>
</dbReference>
<dbReference type="GeneID" id="73472018"/>
<dbReference type="InterPro" id="IPR016087">
    <property type="entry name" value="Chalcone_isomerase"/>
</dbReference>
<evidence type="ECO:0000256" key="1">
    <source>
        <dbReference type="ARBA" id="ARBA00018755"/>
    </source>
</evidence>
<protein>
    <recommendedName>
        <fullName evidence="1">Altered inheritance of mitochondria protein 18, mitochondrial</fullName>
    </recommendedName>
</protein>